<dbReference type="InterPro" id="IPR002136">
    <property type="entry name" value="Ribosomal_uL4"/>
</dbReference>
<dbReference type="Proteomes" id="UP001055025">
    <property type="component" value="Unassembled WGS sequence"/>
</dbReference>
<dbReference type="NCBIfam" id="TIGR03953">
    <property type="entry name" value="rplD_bact"/>
    <property type="match status" value="1"/>
</dbReference>
<name>A0AAV5AZ82_9ACTN</name>
<keyword evidence="5" id="KW-0699">rRNA-binding</keyword>
<evidence type="ECO:0000313" key="8">
    <source>
        <dbReference type="Proteomes" id="UP001055025"/>
    </source>
</evidence>
<reference evidence="7" key="1">
    <citation type="journal article" date="2022" name="Int. J. Syst. Evol. Microbiol.">
        <title>Granulimonas faecalis gen. nov., sp. nov., and Leptogranulimonas caecicola gen. nov., sp. nov., novel lactate-producing Atopobiaceae bacteria isolated from mouse intestines, and an emended description of the family Atopobiaceae.</title>
        <authorList>
            <person name="Morinaga K."/>
            <person name="Kusada H."/>
            <person name="Sakamoto S."/>
            <person name="Murakami T."/>
            <person name="Toyoda A."/>
            <person name="Mori H."/>
            <person name="Meng X.Y."/>
            <person name="Takashino M."/>
            <person name="Murotomi K."/>
            <person name="Tamaki H."/>
        </authorList>
    </citation>
    <scope>NUCLEOTIDE SEQUENCE</scope>
    <source>
        <strain evidence="7">OPF53</strain>
    </source>
</reference>
<evidence type="ECO:0000313" key="7">
    <source>
        <dbReference type="EMBL" id="GJM54814.1"/>
    </source>
</evidence>
<dbReference type="EMBL" id="BQKC01000001">
    <property type="protein sequence ID" value="GJM54814.1"/>
    <property type="molecule type" value="Genomic_DNA"/>
</dbReference>
<dbReference type="InterPro" id="IPR023574">
    <property type="entry name" value="Ribosomal_uL4_dom_sf"/>
</dbReference>
<evidence type="ECO:0000256" key="5">
    <source>
        <dbReference type="HAMAP-Rule" id="MF_01328"/>
    </source>
</evidence>
<dbReference type="GO" id="GO:0019843">
    <property type="term" value="F:rRNA binding"/>
    <property type="evidence" value="ECO:0007669"/>
    <property type="project" value="UniProtKB-UniRule"/>
</dbReference>
<dbReference type="GO" id="GO:0003735">
    <property type="term" value="F:structural constituent of ribosome"/>
    <property type="evidence" value="ECO:0007669"/>
    <property type="project" value="InterPro"/>
</dbReference>
<dbReference type="HAMAP" id="MF_01328_B">
    <property type="entry name" value="Ribosomal_uL4_B"/>
    <property type="match status" value="1"/>
</dbReference>
<feature type="region of interest" description="Disordered" evidence="6">
    <location>
        <begin position="49"/>
        <end position="76"/>
    </location>
</feature>
<dbReference type="Gene3D" id="3.40.1370.10">
    <property type="match status" value="1"/>
</dbReference>
<dbReference type="InterPro" id="IPR013005">
    <property type="entry name" value="Ribosomal_uL4-like"/>
</dbReference>
<evidence type="ECO:0000256" key="4">
    <source>
        <dbReference type="ARBA" id="ARBA00035244"/>
    </source>
</evidence>
<evidence type="ECO:0000256" key="2">
    <source>
        <dbReference type="ARBA" id="ARBA00022980"/>
    </source>
</evidence>
<gene>
    <name evidence="5 7" type="primary">rplD</name>
    <name evidence="7" type="ORF">ATOP_04690</name>
</gene>
<dbReference type="SUPFAM" id="SSF52166">
    <property type="entry name" value="Ribosomal protein L4"/>
    <property type="match status" value="1"/>
</dbReference>
<comment type="function">
    <text evidence="5">One of the primary rRNA binding proteins, this protein initially binds near the 5'-end of the 23S rRNA. It is important during the early stages of 50S assembly. It makes multiple contacts with different domains of the 23S rRNA in the assembled 50S subunit and ribosome.</text>
</comment>
<dbReference type="Pfam" id="PF00573">
    <property type="entry name" value="Ribosomal_L4"/>
    <property type="match status" value="1"/>
</dbReference>
<accession>A0AAV5AZ82</accession>
<dbReference type="GO" id="GO:0005840">
    <property type="term" value="C:ribosome"/>
    <property type="evidence" value="ECO:0007669"/>
    <property type="project" value="UniProtKB-KW"/>
</dbReference>
<dbReference type="RefSeq" id="WP_135978850.1">
    <property type="nucleotide sequence ID" value="NZ_BQKC01000001.1"/>
</dbReference>
<keyword evidence="5" id="KW-0694">RNA-binding</keyword>
<sequence length="209" mass="22679">MSNIEVKNAEGASVKTVELDSRVFGIEPNIPVVHHVVVNYLSCLRQGTHDTKGRSEVSGGGKKPWRQKGTGRARQGSIRATQWVGGGVPFGPTPRSHYKRTNKKEIKLAMRSVLSGKLADGELFLVDSIDFGDEPKTKKAKALLESLGIADKRVTVVVGNDDIVEMISFRNLPNVRVLGVNEANTHNLIDNGALLMTEAVAKTLEEALV</sequence>
<comment type="function">
    <text evidence="5">Forms part of the polypeptide exit tunnel.</text>
</comment>
<dbReference type="GO" id="GO:0006412">
    <property type="term" value="P:translation"/>
    <property type="evidence" value="ECO:0007669"/>
    <property type="project" value="UniProtKB-UniRule"/>
</dbReference>
<comment type="subunit">
    <text evidence="5">Part of the 50S ribosomal subunit.</text>
</comment>
<evidence type="ECO:0000256" key="1">
    <source>
        <dbReference type="ARBA" id="ARBA00010528"/>
    </source>
</evidence>
<keyword evidence="8" id="KW-1185">Reference proteome</keyword>
<evidence type="ECO:0000256" key="3">
    <source>
        <dbReference type="ARBA" id="ARBA00023274"/>
    </source>
</evidence>
<dbReference type="AlphaFoldDB" id="A0AAV5AZ82"/>
<organism evidence="7 8">
    <name type="scientific">Granulimonas faecalis</name>
    <dbReference type="NCBI Taxonomy" id="2894155"/>
    <lineage>
        <taxon>Bacteria</taxon>
        <taxon>Bacillati</taxon>
        <taxon>Actinomycetota</taxon>
        <taxon>Coriobacteriia</taxon>
        <taxon>Coriobacteriales</taxon>
        <taxon>Kribbibacteriaceae</taxon>
        <taxon>Granulimonas</taxon>
    </lineage>
</organism>
<dbReference type="PANTHER" id="PTHR10746">
    <property type="entry name" value="50S RIBOSOMAL PROTEIN L4"/>
    <property type="match status" value="1"/>
</dbReference>
<protein>
    <recommendedName>
        <fullName evidence="4 5">Large ribosomal subunit protein uL4</fullName>
    </recommendedName>
</protein>
<comment type="caution">
    <text evidence="7">The sequence shown here is derived from an EMBL/GenBank/DDBJ whole genome shotgun (WGS) entry which is preliminary data.</text>
</comment>
<dbReference type="GO" id="GO:1990904">
    <property type="term" value="C:ribonucleoprotein complex"/>
    <property type="evidence" value="ECO:0007669"/>
    <property type="project" value="UniProtKB-KW"/>
</dbReference>
<evidence type="ECO:0000256" key="6">
    <source>
        <dbReference type="SAM" id="MobiDB-lite"/>
    </source>
</evidence>
<proteinExistence type="inferred from homology"/>
<dbReference type="PANTHER" id="PTHR10746:SF6">
    <property type="entry name" value="LARGE RIBOSOMAL SUBUNIT PROTEIN UL4M"/>
    <property type="match status" value="1"/>
</dbReference>
<keyword evidence="3 5" id="KW-0687">Ribonucleoprotein</keyword>
<comment type="similarity">
    <text evidence="1 5">Belongs to the universal ribosomal protein uL4 family.</text>
</comment>
<keyword evidence="2 5" id="KW-0689">Ribosomal protein</keyword>